<sequence>MSTSRVGGANVAPLQHPSTTDEPDTRRPSRFSNRPAVAGKLADLKPRMDPAAERHARKPQVRESEPASLERYSESQMQLAVYQSKLSLTQAEAEAIKAGSGGILKATETK</sequence>
<proteinExistence type="predicted"/>
<evidence type="ECO:0000313" key="2">
    <source>
        <dbReference type="EMBL" id="VWB51089.1"/>
    </source>
</evidence>
<organism evidence="2 3">
    <name type="scientific">Burkholderia arboris</name>
    <dbReference type="NCBI Taxonomy" id="488730"/>
    <lineage>
        <taxon>Bacteria</taxon>
        <taxon>Pseudomonadati</taxon>
        <taxon>Pseudomonadota</taxon>
        <taxon>Betaproteobacteria</taxon>
        <taxon>Burkholderiales</taxon>
        <taxon>Burkholderiaceae</taxon>
        <taxon>Burkholderia</taxon>
        <taxon>Burkholderia cepacia complex</taxon>
    </lineage>
</organism>
<dbReference type="EMBL" id="CABVPX010000007">
    <property type="protein sequence ID" value="VWB51089.1"/>
    <property type="molecule type" value="Genomic_DNA"/>
</dbReference>
<name>A0A9Q9SH26_9BURK</name>
<dbReference type="RefSeq" id="WP_174992406.1">
    <property type="nucleotide sequence ID" value="NZ_CABVPX010000007.1"/>
</dbReference>
<comment type="caution">
    <text evidence="2">The sequence shown here is derived from an EMBL/GenBank/DDBJ whole genome shotgun (WGS) entry which is preliminary data.</text>
</comment>
<dbReference type="Proteomes" id="UP000494172">
    <property type="component" value="Unassembled WGS sequence"/>
</dbReference>
<gene>
    <name evidence="2" type="ORF">BAR24066_02327</name>
</gene>
<feature type="region of interest" description="Disordered" evidence="1">
    <location>
        <begin position="1"/>
        <end position="72"/>
    </location>
</feature>
<evidence type="ECO:0000256" key="1">
    <source>
        <dbReference type="SAM" id="MobiDB-lite"/>
    </source>
</evidence>
<accession>A0A9Q9SH26</accession>
<protein>
    <submittedName>
        <fullName evidence="2">Uncharacterized protein</fullName>
    </submittedName>
</protein>
<feature type="compositionally biased region" description="Basic and acidic residues" evidence="1">
    <location>
        <begin position="42"/>
        <end position="65"/>
    </location>
</feature>
<dbReference type="AlphaFoldDB" id="A0A9Q9SH26"/>
<evidence type="ECO:0000313" key="3">
    <source>
        <dbReference type="Proteomes" id="UP000494172"/>
    </source>
</evidence>
<reference evidence="2 3" key="1">
    <citation type="submission" date="2019-09" db="EMBL/GenBank/DDBJ databases">
        <authorList>
            <person name="Depoorter E."/>
        </authorList>
    </citation>
    <scope>NUCLEOTIDE SEQUENCE [LARGE SCALE GENOMIC DNA]</scope>
    <source>
        <strain evidence="2">LMG 24066</strain>
    </source>
</reference>